<comment type="caution">
    <text evidence="1">The sequence shown here is derived from an EMBL/GenBank/DDBJ whole genome shotgun (WGS) entry which is preliminary data.</text>
</comment>
<dbReference type="EMBL" id="AOHD02000044">
    <property type="protein sequence ID" value="EQA79713.1"/>
    <property type="molecule type" value="Genomic_DNA"/>
</dbReference>
<name>T0H7D5_9LEPT</name>
<evidence type="ECO:0000313" key="2">
    <source>
        <dbReference type="Proteomes" id="UP000015445"/>
    </source>
</evidence>
<sequence length="48" mass="6000">MKYDFLLFQNAKLYIHLPYLRSAPDFLARFYFRFDKPEFRYPELSSLM</sequence>
<evidence type="ECO:0000313" key="1">
    <source>
        <dbReference type="EMBL" id="EQA79713.1"/>
    </source>
</evidence>
<dbReference type="AlphaFoldDB" id="T0H7D5"/>
<organism evidence="1 2">
    <name type="scientific">Leptospira alstonii serovar Pingchang str. 80-412</name>
    <dbReference type="NCBI Taxonomy" id="1218564"/>
    <lineage>
        <taxon>Bacteria</taxon>
        <taxon>Pseudomonadati</taxon>
        <taxon>Spirochaetota</taxon>
        <taxon>Spirochaetia</taxon>
        <taxon>Leptospirales</taxon>
        <taxon>Leptospiraceae</taxon>
        <taxon>Leptospira</taxon>
    </lineage>
</organism>
<accession>T0H7D5</accession>
<proteinExistence type="predicted"/>
<gene>
    <name evidence="1" type="ORF">LEP1GSC193_2209</name>
</gene>
<protein>
    <submittedName>
        <fullName evidence="1">Uncharacterized protein</fullName>
    </submittedName>
</protein>
<dbReference type="Proteomes" id="UP000015445">
    <property type="component" value="Unassembled WGS sequence"/>
</dbReference>
<keyword evidence="2" id="KW-1185">Reference proteome</keyword>
<reference evidence="1" key="1">
    <citation type="submission" date="2013-05" db="EMBL/GenBank/DDBJ databases">
        <authorList>
            <person name="Harkins D.M."/>
            <person name="Durkin A.S."/>
            <person name="Brinkac L.M."/>
            <person name="Haft D.H."/>
            <person name="Selengut J.D."/>
            <person name="Sanka R."/>
            <person name="DePew J."/>
            <person name="Purushe J."/>
            <person name="Galloway R.L."/>
            <person name="Vinetz J.M."/>
            <person name="Sutton G.G."/>
            <person name="Nierman W.C."/>
            <person name="Fouts D.E."/>
        </authorList>
    </citation>
    <scope>NUCLEOTIDE SEQUENCE [LARGE SCALE GENOMIC DNA]</scope>
    <source>
        <strain evidence="1">80-412</strain>
    </source>
</reference>